<dbReference type="Proteomes" id="UP000237684">
    <property type="component" value="Unassembled WGS sequence"/>
</dbReference>
<dbReference type="RefSeq" id="WP_123580211.1">
    <property type="nucleotide sequence ID" value="NZ_NIGF01000001.1"/>
</dbReference>
<keyword evidence="3" id="KW-1185">Reference proteome</keyword>
<feature type="domain" description="Gcp-like" evidence="1">
    <location>
        <begin position="37"/>
        <end position="110"/>
    </location>
</feature>
<dbReference type="EMBL" id="NIGF01000001">
    <property type="protein sequence ID" value="PQV65375.1"/>
    <property type="molecule type" value="Genomic_DNA"/>
</dbReference>
<name>A0A2S8SX55_9BACT</name>
<dbReference type="SUPFAM" id="SSF53067">
    <property type="entry name" value="Actin-like ATPase domain"/>
    <property type="match status" value="1"/>
</dbReference>
<evidence type="ECO:0000259" key="1">
    <source>
        <dbReference type="Pfam" id="PF00814"/>
    </source>
</evidence>
<protein>
    <submittedName>
        <fullName evidence="2">tRNA threonylcarbamoyl adenosine modification protein YeaZ</fullName>
    </submittedName>
</protein>
<dbReference type="Gene3D" id="3.30.420.40">
    <property type="match status" value="1"/>
</dbReference>
<dbReference type="InterPro" id="IPR022496">
    <property type="entry name" value="T6A_TsaB"/>
</dbReference>
<organism evidence="2 3">
    <name type="scientific">Abditibacterium utsteinense</name>
    <dbReference type="NCBI Taxonomy" id="1960156"/>
    <lineage>
        <taxon>Bacteria</taxon>
        <taxon>Pseudomonadati</taxon>
        <taxon>Abditibacteriota</taxon>
        <taxon>Abditibacteriia</taxon>
        <taxon>Abditibacteriales</taxon>
        <taxon>Abditibacteriaceae</taxon>
        <taxon>Abditibacterium</taxon>
    </lineage>
</organism>
<dbReference type="InterPro" id="IPR043129">
    <property type="entry name" value="ATPase_NBD"/>
</dbReference>
<accession>A0A2S8SX55</accession>
<evidence type="ECO:0000313" key="3">
    <source>
        <dbReference type="Proteomes" id="UP000237684"/>
    </source>
</evidence>
<sequence length="267" mass="28440">MKIIALECGGAVASLVALETWGQTANVTGESILEEPRALSRLLIERFDVVLRQSKWKMDELDGLAIGIGPGSWTSLRIGLSTFKTLAQTLKIPLAGVPSFDALAAAVYGAKREAFAQKTSRKRKSQTSDFEAQILLAVSPCRPGEFYGKIFEMTPHSLSVGQSEWIASAQMHLDAAFCQGLASEIEPPLFLCGDAASEVGRLLGARGEIYDIGNAESSALALEIALAGAAQIVAGEAENPLDVKPLYLAPSHAERYLAERNGGVYSS</sequence>
<dbReference type="Pfam" id="PF00814">
    <property type="entry name" value="TsaD"/>
    <property type="match status" value="1"/>
</dbReference>
<dbReference type="GO" id="GO:0002949">
    <property type="term" value="P:tRNA threonylcarbamoyladenosine modification"/>
    <property type="evidence" value="ECO:0007669"/>
    <property type="project" value="InterPro"/>
</dbReference>
<dbReference type="AlphaFoldDB" id="A0A2S8SX55"/>
<dbReference type="InParanoid" id="A0A2S8SX55"/>
<evidence type="ECO:0000313" key="2">
    <source>
        <dbReference type="EMBL" id="PQV65375.1"/>
    </source>
</evidence>
<proteinExistence type="predicted"/>
<dbReference type="NCBIfam" id="TIGR03725">
    <property type="entry name" value="T6A_YeaZ"/>
    <property type="match status" value="1"/>
</dbReference>
<reference evidence="2 3" key="1">
    <citation type="journal article" date="2018" name="Syst. Appl. Microbiol.">
        <title>Abditibacterium utsteinense sp. nov., the first cultivated member of candidate phylum FBP, isolated from ice-free Antarctic soil samples.</title>
        <authorList>
            <person name="Tahon G."/>
            <person name="Tytgat B."/>
            <person name="Lebbe L."/>
            <person name="Carlier A."/>
            <person name="Willems A."/>
        </authorList>
    </citation>
    <scope>NUCLEOTIDE SEQUENCE [LARGE SCALE GENOMIC DNA]</scope>
    <source>
        <strain evidence="2 3">LMG 29911</strain>
    </source>
</reference>
<dbReference type="OrthoDB" id="9809995at2"/>
<dbReference type="InterPro" id="IPR000905">
    <property type="entry name" value="Gcp-like_dom"/>
</dbReference>
<gene>
    <name evidence="2" type="ORF">B1R32_101115</name>
</gene>
<comment type="caution">
    <text evidence="2">The sequence shown here is derived from an EMBL/GenBank/DDBJ whole genome shotgun (WGS) entry which is preliminary data.</text>
</comment>